<dbReference type="Pfam" id="PF13730">
    <property type="entry name" value="HTH_36"/>
    <property type="match status" value="1"/>
</dbReference>
<keyword evidence="2" id="KW-1185">Reference proteome</keyword>
<dbReference type="RefSeq" id="WP_249332892.1">
    <property type="nucleotide sequence ID" value="NZ_JACRSY010000015.1"/>
</dbReference>
<evidence type="ECO:0000313" key="2">
    <source>
        <dbReference type="Proteomes" id="UP000655830"/>
    </source>
</evidence>
<protein>
    <submittedName>
        <fullName evidence="1">Helix-turn-helix domain-containing protein</fullName>
    </submittedName>
</protein>
<comment type="caution">
    <text evidence="1">The sequence shown here is derived from an EMBL/GenBank/DDBJ whole genome shotgun (WGS) entry which is preliminary data.</text>
</comment>
<gene>
    <name evidence="1" type="ORF">H8718_10720</name>
</gene>
<organism evidence="1 2">
    <name type="scientific">Zhenhengia yiwuensis</name>
    <dbReference type="NCBI Taxonomy" id="2763666"/>
    <lineage>
        <taxon>Bacteria</taxon>
        <taxon>Bacillati</taxon>
        <taxon>Bacillota</taxon>
        <taxon>Clostridia</taxon>
        <taxon>Lachnospirales</taxon>
        <taxon>Lachnospiraceae</taxon>
        <taxon>Zhenhengia</taxon>
    </lineage>
</organism>
<dbReference type="EMBL" id="JACRSY010000015">
    <property type="protein sequence ID" value="MBC8579996.1"/>
    <property type="molecule type" value="Genomic_DNA"/>
</dbReference>
<dbReference type="Gene3D" id="1.10.10.10">
    <property type="entry name" value="Winged helix-like DNA-binding domain superfamily/Winged helix DNA-binding domain"/>
    <property type="match status" value="1"/>
</dbReference>
<dbReference type="AlphaFoldDB" id="A0A926IEX9"/>
<name>A0A926IEX9_9FIRM</name>
<evidence type="ECO:0000313" key="1">
    <source>
        <dbReference type="EMBL" id="MBC8579996.1"/>
    </source>
</evidence>
<reference evidence="1" key="1">
    <citation type="submission" date="2020-08" db="EMBL/GenBank/DDBJ databases">
        <title>Genome public.</title>
        <authorList>
            <person name="Liu C."/>
            <person name="Sun Q."/>
        </authorList>
    </citation>
    <scope>NUCLEOTIDE SEQUENCE</scope>
    <source>
        <strain evidence="1">NSJ-12</strain>
    </source>
</reference>
<dbReference type="Proteomes" id="UP000655830">
    <property type="component" value="Unassembled WGS sequence"/>
</dbReference>
<proteinExistence type="predicted"/>
<dbReference type="InterPro" id="IPR036390">
    <property type="entry name" value="WH_DNA-bd_sf"/>
</dbReference>
<sequence>MQNTSTQLEGLWIDINILKDSNLTLQEKFTLAIIKALDKSNGCFASNKYFAEILQVTPKRASDIIQSLITKNYITSTIEDNYKRTIRVLKNALPQEENMEEEVPQEQQELSTTPSKKKPLIWKGFELNKMAEDAIERLKRRFPELEAFLKGEPIDQAQPTRFRTNEELASTYREVPTEWCGVSQLQFT</sequence>
<dbReference type="InterPro" id="IPR036388">
    <property type="entry name" value="WH-like_DNA-bd_sf"/>
</dbReference>
<accession>A0A926IEX9</accession>
<dbReference type="SUPFAM" id="SSF46785">
    <property type="entry name" value="Winged helix' DNA-binding domain"/>
    <property type="match status" value="1"/>
</dbReference>